<keyword evidence="2" id="KW-1185">Reference proteome</keyword>
<dbReference type="RefSeq" id="WP_090859672.1">
    <property type="nucleotide sequence ID" value="NZ_FMZM01000011.1"/>
</dbReference>
<evidence type="ECO:0000313" key="2">
    <source>
        <dbReference type="Proteomes" id="UP000199034"/>
    </source>
</evidence>
<dbReference type="EMBL" id="FMZM01000011">
    <property type="protein sequence ID" value="SDD79277.1"/>
    <property type="molecule type" value="Genomic_DNA"/>
</dbReference>
<reference evidence="1 2" key="1">
    <citation type="submission" date="2016-10" db="EMBL/GenBank/DDBJ databases">
        <authorList>
            <person name="de Groot N.N."/>
        </authorList>
    </citation>
    <scope>NUCLEOTIDE SEQUENCE [LARGE SCALE GENOMIC DNA]</scope>
    <source>
        <strain evidence="1 2">CGMCC 4.6858</strain>
    </source>
</reference>
<dbReference type="STRING" id="1045774.SAMN05421872_1116"/>
<accession>A0A1G6XPI1</accession>
<gene>
    <name evidence="1" type="ORF">SAMN05421872_1116</name>
</gene>
<proteinExistence type="predicted"/>
<dbReference type="AlphaFoldDB" id="A0A1G6XPI1"/>
<name>A0A1G6XPI1_9ACTN</name>
<organism evidence="1 2">
    <name type="scientific">Nocardioides lianchengensis</name>
    <dbReference type="NCBI Taxonomy" id="1045774"/>
    <lineage>
        <taxon>Bacteria</taxon>
        <taxon>Bacillati</taxon>
        <taxon>Actinomycetota</taxon>
        <taxon>Actinomycetes</taxon>
        <taxon>Propionibacteriales</taxon>
        <taxon>Nocardioidaceae</taxon>
        <taxon>Nocardioides</taxon>
    </lineage>
</organism>
<protein>
    <submittedName>
        <fullName evidence="1">Uncharacterized protein</fullName>
    </submittedName>
</protein>
<dbReference type="Proteomes" id="UP000199034">
    <property type="component" value="Unassembled WGS sequence"/>
</dbReference>
<sequence>MRRELAIVVAACLTGLMMLLIAGHGPWAGSVIWRVSPGHGLNNGDLPVLGLWVVGMGAVVLLARRD</sequence>
<dbReference type="OrthoDB" id="3790447at2"/>
<evidence type="ECO:0000313" key="1">
    <source>
        <dbReference type="EMBL" id="SDD79277.1"/>
    </source>
</evidence>